<feature type="domain" description="AAA+ ATPase" evidence="1">
    <location>
        <begin position="23"/>
        <end position="331"/>
    </location>
</feature>
<dbReference type="Gene3D" id="2.30.30.940">
    <property type="match status" value="1"/>
</dbReference>
<evidence type="ECO:0000313" key="2">
    <source>
        <dbReference type="EMBL" id="VDH03622.1"/>
    </source>
</evidence>
<dbReference type="Proteomes" id="UP000270205">
    <property type="component" value="Unassembled WGS sequence"/>
</dbReference>
<dbReference type="PANTHER" id="PTHR47642">
    <property type="entry name" value="ATP-DEPENDENT DNA HELICASE"/>
    <property type="match status" value="1"/>
</dbReference>
<dbReference type="InterPro" id="IPR027417">
    <property type="entry name" value="P-loop_NTPase"/>
</dbReference>
<dbReference type="InterPro" id="IPR003593">
    <property type="entry name" value="AAA+_ATPase"/>
</dbReference>
<dbReference type="SUPFAM" id="SSF52540">
    <property type="entry name" value="P-loop containing nucleoside triphosphate hydrolases"/>
    <property type="match status" value="1"/>
</dbReference>
<dbReference type="Pfam" id="PF13604">
    <property type="entry name" value="AAA_30"/>
    <property type="match status" value="1"/>
</dbReference>
<dbReference type="PANTHER" id="PTHR47642:SF6">
    <property type="entry name" value="ATP-DEPENDENT DNA HELICASE"/>
    <property type="match status" value="1"/>
</dbReference>
<dbReference type="AlphaFoldDB" id="A0A7Z8YMV5"/>
<evidence type="ECO:0000313" key="3">
    <source>
        <dbReference type="Proteomes" id="UP000270205"/>
    </source>
</evidence>
<dbReference type="Pfam" id="PF13538">
    <property type="entry name" value="UvrD_C_2"/>
    <property type="match status" value="1"/>
</dbReference>
<reference evidence="2 3" key="1">
    <citation type="submission" date="2018-11" db="EMBL/GenBank/DDBJ databases">
        <authorList>
            <consortium name="Pathogen Informatics"/>
        </authorList>
    </citation>
    <scope>NUCLEOTIDE SEQUENCE [LARGE SCALE GENOMIC DNA]</scope>
    <source>
        <strain evidence="2 3">NCTC12929</strain>
    </source>
</reference>
<sequence>MNPLTQEQQEIINTLFSFLEKENEHIFIVKGAAGSGKTTLIKHFIAKLQENKRLFKVMAPTGRASKVLRDKGINASTIHRGIYNFEDIIIKEVENPDDSKKSYHYVYPLHFPNENGEIVIIDEASMVSDIETKHELFTFGSGKLLSDVIQYANFSNRYSKLIFVGDNAQLPPVTDNESKALSVEYFQSEHKLNVQEAELTTIHRQLVDSTILQNANEIRNLLKKPKEQRNTFELLIKNEVEEISNIDLTSHFTDKFPEPKIGNGVIVCYSNQGAYQYNQSIREKIFPNSPNVSIGDILMAIHNNYNQGIINGDMATVTEVSADVEEIKNIPVYEKGKKIYVNFSFRNVKLKFPHLSEEVSCKIIDSLLNSPYRDLNVTEMKALYINFVMRFREKYPQYKEGSQEFKEALKTDLYFNALRVKYGYAITCHKSQGGEWDSVYVDYSGRIGLYDDALRWCYTATTRAKKELFVINPPKINGFHRLEIRPITKIGKIGKEFYQNTHTFSTPFHTENAHIALRLKYQEVESKLRSTPFSIDRIVSSNYLEKYFFKIENEIIQIDWYYDGAGIFKTLQNRPYEIENQLIETLNAPFYHEFAVNYSTENSLFKELYNRILTACSECEVQITNIVEHEANFHINYYLKTDAKFAYLQCYFTKEKGFTSALPFSEQGSEDVKLQKLVNFLIQS</sequence>
<dbReference type="InterPro" id="IPR027785">
    <property type="entry name" value="UvrD-like_helicase_C"/>
</dbReference>
<dbReference type="CDD" id="cd18809">
    <property type="entry name" value="SF1_C_RecD"/>
    <property type="match status" value="1"/>
</dbReference>
<dbReference type="InterPro" id="IPR051055">
    <property type="entry name" value="PIF1_helicase"/>
</dbReference>
<name>A0A7Z8YMV5_9FLAO</name>
<dbReference type="InterPro" id="IPR054572">
    <property type="entry name" value="TBP-TOTE"/>
</dbReference>
<dbReference type="Gene3D" id="3.40.50.300">
    <property type="entry name" value="P-loop containing nucleotide triphosphate hydrolases"/>
    <property type="match status" value="2"/>
</dbReference>
<dbReference type="EMBL" id="UYIV01000001">
    <property type="protein sequence ID" value="VDH03622.1"/>
    <property type="molecule type" value="Genomic_DNA"/>
</dbReference>
<evidence type="ECO:0000259" key="1">
    <source>
        <dbReference type="SMART" id="SM00382"/>
    </source>
</evidence>
<dbReference type="RefSeq" id="WP_125151026.1">
    <property type="nucleotide sequence ID" value="NZ_UYIV01000001.1"/>
</dbReference>
<dbReference type="Pfam" id="PF22721">
    <property type="entry name" value="TBP-TOTE"/>
    <property type="match status" value="2"/>
</dbReference>
<accession>A0A7Z8YMV5</accession>
<proteinExistence type="predicted"/>
<dbReference type="SMART" id="SM00382">
    <property type="entry name" value="AAA"/>
    <property type="match status" value="1"/>
</dbReference>
<comment type="caution">
    <text evidence="2">The sequence shown here is derived from an EMBL/GenBank/DDBJ whole genome shotgun (WGS) entry which is preliminary data.</text>
</comment>
<protein>
    <submittedName>
        <fullName evidence="2">TPR domain-containing protein</fullName>
    </submittedName>
</protein>
<gene>
    <name evidence="2" type="ORF">NCTC12929_01009</name>
</gene>
<organism evidence="2 3">
    <name type="scientific">Bergeyella zoohelcum</name>
    <dbReference type="NCBI Taxonomy" id="1015"/>
    <lineage>
        <taxon>Bacteria</taxon>
        <taxon>Pseudomonadati</taxon>
        <taxon>Bacteroidota</taxon>
        <taxon>Flavobacteriia</taxon>
        <taxon>Flavobacteriales</taxon>
        <taxon>Weeksellaceae</taxon>
        <taxon>Bergeyella</taxon>
    </lineage>
</organism>